<proteinExistence type="predicted"/>
<feature type="compositionally biased region" description="Acidic residues" evidence="1">
    <location>
        <begin position="217"/>
        <end position="226"/>
    </location>
</feature>
<accession>A0AAV9WWI4</accession>
<reference evidence="2 3" key="1">
    <citation type="submission" date="2019-10" db="EMBL/GenBank/DDBJ databases">
        <authorList>
            <person name="Palmer J.M."/>
        </authorList>
    </citation>
    <scope>NUCLEOTIDE SEQUENCE [LARGE SCALE GENOMIC DNA]</scope>
    <source>
        <strain evidence="2 3">TWF694</strain>
    </source>
</reference>
<protein>
    <submittedName>
        <fullName evidence="2">Uncharacterized protein</fullName>
    </submittedName>
</protein>
<dbReference type="AlphaFoldDB" id="A0AAV9WWI4"/>
<feature type="compositionally biased region" description="Basic and acidic residues" evidence="1">
    <location>
        <begin position="227"/>
        <end position="240"/>
    </location>
</feature>
<dbReference type="Proteomes" id="UP001365542">
    <property type="component" value="Unassembled WGS sequence"/>
</dbReference>
<feature type="region of interest" description="Disordered" evidence="1">
    <location>
        <begin position="212"/>
        <end position="247"/>
    </location>
</feature>
<comment type="caution">
    <text evidence="2">The sequence shown here is derived from an EMBL/GenBank/DDBJ whole genome shotgun (WGS) entry which is preliminary data.</text>
</comment>
<keyword evidence="3" id="KW-1185">Reference proteome</keyword>
<dbReference type="EMBL" id="JAVHJO010000015">
    <property type="protein sequence ID" value="KAK6527552.1"/>
    <property type="molecule type" value="Genomic_DNA"/>
</dbReference>
<name>A0AAV9WWI4_9PEZI</name>
<organism evidence="2 3">
    <name type="scientific">Orbilia ellipsospora</name>
    <dbReference type="NCBI Taxonomy" id="2528407"/>
    <lineage>
        <taxon>Eukaryota</taxon>
        <taxon>Fungi</taxon>
        <taxon>Dikarya</taxon>
        <taxon>Ascomycota</taxon>
        <taxon>Pezizomycotina</taxon>
        <taxon>Orbiliomycetes</taxon>
        <taxon>Orbiliales</taxon>
        <taxon>Orbiliaceae</taxon>
        <taxon>Orbilia</taxon>
    </lineage>
</organism>
<evidence type="ECO:0000313" key="3">
    <source>
        <dbReference type="Proteomes" id="UP001365542"/>
    </source>
</evidence>
<evidence type="ECO:0000313" key="2">
    <source>
        <dbReference type="EMBL" id="KAK6527552.1"/>
    </source>
</evidence>
<sequence length="259" mass="29597">MSPLPRDHHTSFSNLSLRIRAIKQPKGRFEYYGDRLRCQWTNEYDAIICVLFKNKPHLKIFLRGIDGKEQHGKPNGLAHLYRAKSQPERDKISGLEPTNWEQLKVGARLYHSENMTNEQVGQTQAAQTSTRWGYFLEIVEGDMQILRTLGAGPNALIEIYYRVEYFVTSEFVPHFIRITDGFLFDEEFDGDIGYTTIRTSFRCRYNDSDAESKASDCEADGPDANENDEHADPAIARDKNLVNTNDPGGLDLALSKMKI</sequence>
<gene>
    <name evidence="2" type="ORF">TWF694_004535</name>
</gene>
<evidence type="ECO:0000256" key="1">
    <source>
        <dbReference type="SAM" id="MobiDB-lite"/>
    </source>
</evidence>